<dbReference type="EMBL" id="FNCG01000003">
    <property type="protein sequence ID" value="SDG43949.1"/>
    <property type="molecule type" value="Genomic_DNA"/>
</dbReference>
<dbReference type="RefSeq" id="WP_091164503.1">
    <property type="nucleotide sequence ID" value="NZ_FNCG01000003.1"/>
</dbReference>
<feature type="domain" description="Beta-lactamase-related" evidence="1">
    <location>
        <begin position="3"/>
        <end position="177"/>
    </location>
</feature>
<organism evidence="2 3">
    <name type="scientific">Mucilaginibacter gossypii</name>
    <dbReference type="NCBI Taxonomy" id="551996"/>
    <lineage>
        <taxon>Bacteria</taxon>
        <taxon>Pseudomonadati</taxon>
        <taxon>Bacteroidota</taxon>
        <taxon>Sphingobacteriia</taxon>
        <taxon>Sphingobacteriales</taxon>
        <taxon>Sphingobacteriaceae</taxon>
        <taxon>Mucilaginibacter</taxon>
    </lineage>
</organism>
<evidence type="ECO:0000313" key="3">
    <source>
        <dbReference type="Proteomes" id="UP000199705"/>
    </source>
</evidence>
<dbReference type="SUPFAM" id="SSF56601">
    <property type="entry name" value="beta-lactamase/transpeptidase-like"/>
    <property type="match status" value="1"/>
</dbReference>
<proteinExistence type="predicted"/>
<dbReference type="InterPro" id="IPR001466">
    <property type="entry name" value="Beta-lactam-related"/>
</dbReference>
<evidence type="ECO:0000259" key="1">
    <source>
        <dbReference type="Pfam" id="PF00144"/>
    </source>
</evidence>
<dbReference type="AlphaFoldDB" id="A0A1G7UAB0"/>
<dbReference type="STRING" id="551996.SAMN05192573_103413"/>
<keyword evidence="3" id="KW-1185">Reference proteome</keyword>
<dbReference type="InterPro" id="IPR050491">
    <property type="entry name" value="AmpC-like"/>
</dbReference>
<name>A0A1G7UAB0_9SPHI</name>
<dbReference type="InterPro" id="IPR012338">
    <property type="entry name" value="Beta-lactam/transpept-like"/>
</dbReference>
<dbReference type="Proteomes" id="UP000199705">
    <property type="component" value="Unassembled WGS sequence"/>
</dbReference>
<dbReference type="PANTHER" id="PTHR46825">
    <property type="entry name" value="D-ALANYL-D-ALANINE-CARBOXYPEPTIDASE/ENDOPEPTIDASE AMPH"/>
    <property type="match status" value="1"/>
</dbReference>
<dbReference type="Pfam" id="PF00144">
    <property type="entry name" value="Beta-lactamase"/>
    <property type="match status" value="1"/>
</dbReference>
<protein>
    <submittedName>
        <fullName evidence="2">Beta-lactamase</fullName>
    </submittedName>
</protein>
<gene>
    <name evidence="2" type="ORF">SAMN05192573_103413</name>
</gene>
<dbReference type="Gene3D" id="3.40.710.10">
    <property type="entry name" value="DD-peptidase/beta-lactamase superfamily"/>
    <property type="match status" value="1"/>
</dbReference>
<dbReference type="PANTHER" id="PTHR46825:SF7">
    <property type="entry name" value="D-ALANYL-D-ALANINE CARBOXYPEPTIDASE"/>
    <property type="match status" value="1"/>
</dbReference>
<reference evidence="3" key="1">
    <citation type="submission" date="2016-10" db="EMBL/GenBank/DDBJ databases">
        <authorList>
            <person name="Varghese N."/>
            <person name="Submissions S."/>
        </authorList>
    </citation>
    <scope>NUCLEOTIDE SEQUENCE [LARGE SCALE GENOMIC DNA]</scope>
    <source>
        <strain evidence="3">Gh-67</strain>
    </source>
</reference>
<sequence>MIAIFSRQKSDFEPDLKAEYSNTNFVLLGYIIEKLTGKTYGEELKKRVTSKIGLKQTYYGTKANSTKNEAYSYIYQGQWTQMPETDMSIPGGAGAIVSTPADLVKFINALFEGKLISAANLELMTTMRDSYGMAMFAMPFYDIKGYGHSGGIDGFLSLLLYLPKEKIAIAYTSNGTRYSYNDVVMGALNIYFNKSFTIPEFKTITLNSAELDKYVGEYSSTQIPLKITITKKDITLFAQASGQSAFPMEAKGDNKFVYASADATFQFEPDKRRFTLIQKGNTYLFNKTDK</sequence>
<accession>A0A1G7UAB0</accession>
<evidence type="ECO:0000313" key="2">
    <source>
        <dbReference type="EMBL" id="SDG43949.1"/>
    </source>
</evidence>